<dbReference type="EMBL" id="FOMS01000004">
    <property type="protein sequence ID" value="SFD90230.1"/>
    <property type="molecule type" value="Genomic_DNA"/>
</dbReference>
<accession>A0A1I1WB13</accession>
<comment type="subunit">
    <text evidence="3">UreD, UreF and UreG form a complex that acts as a GTP-hydrolysis-dependent molecular chaperone, activating the urease apoprotein by helping to assemble the nickel containing metallocenter of UreC. The UreE protein probably delivers the nickel.</text>
</comment>
<evidence type="ECO:0000256" key="1">
    <source>
        <dbReference type="ARBA" id="ARBA00007177"/>
    </source>
</evidence>
<dbReference type="Proteomes" id="UP000325289">
    <property type="component" value="Unassembled WGS sequence"/>
</dbReference>
<keyword evidence="3" id="KW-0996">Nickel insertion</keyword>
<sequence>MGIEAQRARGTARLGVKRRGSASVIDDLAMSGSLKLVFPGTAGPLQAVWLNTAGGVTGGDRFETAVSLAPEAAAVLTSQAAERIYRALPGETGRIETSLSVGAGGSLSWLPQETILYDGAALDRRLSVDLASGARFLGIETLIFGRAAMGERVRDLRLTDRIDLRVGGSLVWADRLRLTDDADAALARPFVANGGGTVATLLFAAPGAASRLEAVRALLPATAGASSPAEDVIAARIVAPDGFEMRRTLCPLLERLSEAPLPRPWMI</sequence>
<evidence type="ECO:0000256" key="2">
    <source>
        <dbReference type="ARBA" id="ARBA00023186"/>
    </source>
</evidence>
<keyword evidence="5" id="KW-1185">Reference proteome</keyword>
<evidence type="ECO:0000313" key="5">
    <source>
        <dbReference type="Proteomes" id="UP000325289"/>
    </source>
</evidence>
<dbReference type="AlphaFoldDB" id="A0A1I1WB13"/>
<evidence type="ECO:0000256" key="3">
    <source>
        <dbReference type="HAMAP-Rule" id="MF_01384"/>
    </source>
</evidence>
<gene>
    <name evidence="3" type="primary">ureD</name>
    <name evidence="4" type="ORF">SAMN04515678_104138</name>
</gene>
<evidence type="ECO:0000313" key="4">
    <source>
        <dbReference type="EMBL" id="SFD90230.1"/>
    </source>
</evidence>
<proteinExistence type="inferred from homology"/>
<dbReference type="HAMAP" id="MF_01384">
    <property type="entry name" value="UreD"/>
    <property type="match status" value="1"/>
</dbReference>
<comment type="function">
    <text evidence="3">Required for maturation of urease via the functional incorporation of the urease nickel metallocenter.</text>
</comment>
<dbReference type="GO" id="GO:0016151">
    <property type="term" value="F:nickel cation binding"/>
    <property type="evidence" value="ECO:0007669"/>
    <property type="project" value="UniProtKB-UniRule"/>
</dbReference>
<organism evidence="4 5">
    <name type="scientific">Roseivivax sediminis</name>
    <dbReference type="NCBI Taxonomy" id="936889"/>
    <lineage>
        <taxon>Bacteria</taxon>
        <taxon>Pseudomonadati</taxon>
        <taxon>Pseudomonadota</taxon>
        <taxon>Alphaproteobacteria</taxon>
        <taxon>Rhodobacterales</taxon>
        <taxon>Roseobacteraceae</taxon>
        <taxon>Roseivivax</taxon>
    </lineage>
</organism>
<keyword evidence="3" id="KW-0963">Cytoplasm</keyword>
<protein>
    <recommendedName>
        <fullName evidence="3">Urease accessory protein UreD</fullName>
    </recommendedName>
</protein>
<comment type="similarity">
    <text evidence="1 3">Belongs to the UreD family.</text>
</comment>
<dbReference type="Pfam" id="PF01774">
    <property type="entry name" value="UreD"/>
    <property type="match status" value="1"/>
</dbReference>
<reference evidence="4 5" key="1">
    <citation type="submission" date="2016-10" db="EMBL/GenBank/DDBJ databases">
        <authorList>
            <person name="Varghese N."/>
            <person name="Submissions S."/>
        </authorList>
    </citation>
    <scope>NUCLEOTIDE SEQUENCE [LARGE SCALE GENOMIC DNA]</scope>
    <source>
        <strain evidence="5">YIM D21,KCTC 23444,ACCC 10710</strain>
    </source>
</reference>
<name>A0A1I1WB13_9RHOB</name>
<comment type="subcellular location">
    <subcellularLocation>
        <location evidence="3">Cytoplasm</location>
    </subcellularLocation>
</comment>
<dbReference type="PANTHER" id="PTHR33643">
    <property type="entry name" value="UREASE ACCESSORY PROTEIN D"/>
    <property type="match status" value="1"/>
</dbReference>
<dbReference type="GO" id="GO:0005737">
    <property type="term" value="C:cytoplasm"/>
    <property type="evidence" value="ECO:0007669"/>
    <property type="project" value="UniProtKB-SubCell"/>
</dbReference>
<keyword evidence="2 3" id="KW-0143">Chaperone</keyword>
<dbReference type="InterPro" id="IPR002669">
    <property type="entry name" value="UreD"/>
</dbReference>
<dbReference type="PANTHER" id="PTHR33643:SF1">
    <property type="entry name" value="UREASE ACCESSORY PROTEIN D"/>
    <property type="match status" value="1"/>
</dbReference>